<gene>
    <name evidence="2" type="ORF">QBC46DRAFT_426139</name>
</gene>
<comment type="caution">
    <text evidence="2">The sequence shown here is derived from an EMBL/GenBank/DDBJ whole genome shotgun (WGS) entry which is preliminary data.</text>
</comment>
<evidence type="ECO:0000256" key="1">
    <source>
        <dbReference type="SAM" id="Phobius"/>
    </source>
</evidence>
<proteinExistence type="predicted"/>
<accession>A0AAN6MYP8</accession>
<feature type="transmembrane region" description="Helical" evidence="1">
    <location>
        <begin position="176"/>
        <end position="197"/>
    </location>
</feature>
<keyword evidence="1" id="KW-0812">Transmembrane</keyword>
<evidence type="ECO:0000313" key="2">
    <source>
        <dbReference type="EMBL" id="KAK3934673.1"/>
    </source>
</evidence>
<dbReference type="AlphaFoldDB" id="A0AAN6MYP8"/>
<reference evidence="3" key="1">
    <citation type="journal article" date="2023" name="Mol. Phylogenet. Evol.">
        <title>Genome-scale phylogeny and comparative genomics of the fungal order Sordariales.</title>
        <authorList>
            <person name="Hensen N."/>
            <person name="Bonometti L."/>
            <person name="Westerberg I."/>
            <person name="Brannstrom I.O."/>
            <person name="Guillou S."/>
            <person name="Cros-Aarteil S."/>
            <person name="Calhoun S."/>
            <person name="Haridas S."/>
            <person name="Kuo A."/>
            <person name="Mondo S."/>
            <person name="Pangilinan J."/>
            <person name="Riley R."/>
            <person name="LaButti K."/>
            <person name="Andreopoulos B."/>
            <person name="Lipzen A."/>
            <person name="Chen C."/>
            <person name="Yan M."/>
            <person name="Daum C."/>
            <person name="Ng V."/>
            <person name="Clum A."/>
            <person name="Steindorff A."/>
            <person name="Ohm R.A."/>
            <person name="Martin F."/>
            <person name="Silar P."/>
            <person name="Natvig D.O."/>
            <person name="Lalanne C."/>
            <person name="Gautier V."/>
            <person name="Ament-Velasquez S.L."/>
            <person name="Kruys A."/>
            <person name="Hutchinson M.I."/>
            <person name="Powell A.J."/>
            <person name="Barry K."/>
            <person name="Miller A.N."/>
            <person name="Grigoriev I.V."/>
            <person name="Debuchy R."/>
            <person name="Gladieux P."/>
            <person name="Hiltunen Thoren M."/>
            <person name="Johannesson H."/>
        </authorList>
    </citation>
    <scope>NUCLEOTIDE SEQUENCE [LARGE SCALE GENOMIC DNA]</scope>
    <source>
        <strain evidence="3">CBS 340.73</strain>
    </source>
</reference>
<keyword evidence="3" id="KW-1185">Reference proteome</keyword>
<dbReference type="Proteomes" id="UP001303473">
    <property type="component" value="Unassembled WGS sequence"/>
</dbReference>
<organism evidence="2 3">
    <name type="scientific">Diplogelasinospora grovesii</name>
    <dbReference type="NCBI Taxonomy" id="303347"/>
    <lineage>
        <taxon>Eukaryota</taxon>
        <taxon>Fungi</taxon>
        <taxon>Dikarya</taxon>
        <taxon>Ascomycota</taxon>
        <taxon>Pezizomycotina</taxon>
        <taxon>Sordariomycetes</taxon>
        <taxon>Sordariomycetidae</taxon>
        <taxon>Sordariales</taxon>
        <taxon>Diplogelasinosporaceae</taxon>
        <taxon>Diplogelasinospora</taxon>
    </lineage>
</organism>
<name>A0AAN6MYP8_9PEZI</name>
<protein>
    <submittedName>
        <fullName evidence="2">Uncharacterized protein</fullName>
    </submittedName>
</protein>
<keyword evidence="1" id="KW-0472">Membrane</keyword>
<sequence>MGGRRKQLFRPRFPTDYLHIYSLLGGTSETLHKDIEQARRMIRLRIKIDVWSQGLHESIRQNSRQVLEDTYVRFPPRRVWLYLKLARAMFAWREHEDCLDEQSPRKPASASPPLMWVNGPEDDLARASKTIQPGRIGRLMHDAVMREMQIKALQRMASSCLLSYNKMFDVNAHTYMYMYLLLAVVILLLACFLSSTLTSSQLF</sequence>
<dbReference type="EMBL" id="MU853968">
    <property type="protein sequence ID" value="KAK3934673.1"/>
    <property type="molecule type" value="Genomic_DNA"/>
</dbReference>
<keyword evidence="1" id="KW-1133">Transmembrane helix</keyword>
<evidence type="ECO:0000313" key="3">
    <source>
        <dbReference type="Proteomes" id="UP001303473"/>
    </source>
</evidence>